<keyword evidence="1" id="KW-0812">Transmembrane</keyword>
<accession>A0A2M4D5N7</accession>
<evidence type="ECO:0000313" key="2">
    <source>
        <dbReference type="EMBL" id="MBW72865.1"/>
    </source>
</evidence>
<keyword evidence="1" id="KW-1133">Transmembrane helix</keyword>
<protein>
    <submittedName>
        <fullName evidence="2">Uncharacterized protein</fullName>
    </submittedName>
</protein>
<reference evidence="2" key="1">
    <citation type="submission" date="2018-01" db="EMBL/GenBank/DDBJ databases">
        <title>An insight into the sialome of Amazonian anophelines.</title>
        <authorList>
            <person name="Ribeiro J.M."/>
            <person name="Scarpassa V."/>
            <person name="Calvo E."/>
        </authorList>
    </citation>
    <scope>NUCLEOTIDE SEQUENCE</scope>
</reference>
<dbReference type="AlphaFoldDB" id="A0A2M4D5N7"/>
<keyword evidence="1" id="KW-0472">Membrane</keyword>
<feature type="transmembrane region" description="Helical" evidence="1">
    <location>
        <begin position="12"/>
        <end position="35"/>
    </location>
</feature>
<name>A0A2M4D5N7_ANODA</name>
<feature type="transmembrane region" description="Helical" evidence="1">
    <location>
        <begin position="41"/>
        <end position="63"/>
    </location>
</feature>
<dbReference type="EMBL" id="GGFL01008687">
    <property type="protein sequence ID" value="MBW72865.1"/>
    <property type="molecule type" value="Transcribed_RNA"/>
</dbReference>
<sequence length="97" mass="11733">MRSISLLTERRPYGIPSFLFILFLAGFRSGVTIIVDDRLLFFFSYFFVVFHFKYSFLSNIYTFARTYMCVFAVPYYRLQKLFIVFFCLFVCKFSFSF</sequence>
<proteinExistence type="predicted"/>
<evidence type="ECO:0000256" key="1">
    <source>
        <dbReference type="SAM" id="Phobius"/>
    </source>
</evidence>
<feature type="transmembrane region" description="Helical" evidence="1">
    <location>
        <begin position="75"/>
        <end position="95"/>
    </location>
</feature>
<organism evidence="2">
    <name type="scientific">Anopheles darlingi</name>
    <name type="common">Mosquito</name>
    <dbReference type="NCBI Taxonomy" id="43151"/>
    <lineage>
        <taxon>Eukaryota</taxon>
        <taxon>Metazoa</taxon>
        <taxon>Ecdysozoa</taxon>
        <taxon>Arthropoda</taxon>
        <taxon>Hexapoda</taxon>
        <taxon>Insecta</taxon>
        <taxon>Pterygota</taxon>
        <taxon>Neoptera</taxon>
        <taxon>Endopterygota</taxon>
        <taxon>Diptera</taxon>
        <taxon>Nematocera</taxon>
        <taxon>Culicoidea</taxon>
        <taxon>Culicidae</taxon>
        <taxon>Anophelinae</taxon>
        <taxon>Anopheles</taxon>
    </lineage>
</organism>